<reference evidence="1 2" key="1">
    <citation type="submission" date="2023-03" db="EMBL/GenBank/DDBJ databases">
        <title>Draft assemblies of triclosan tolerant bacteria isolated from returned activated sludge.</title>
        <authorList>
            <person name="Van Hamelsveld S."/>
        </authorList>
    </citation>
    <scope>NUCLEOTIDE SEQUENCE [LARGE SCALE GENOMIC DNA]</scope>
    <source>
        <strain evidence="1 2">GW210010_S58</strain>
    </source>
</reference>
<organism evidence="1 2">
    <name type="scientific">Cupriavidus basilensis</name>
    <dbReference type="NCBI Taxonomy" id="68895"/>
    <lineage>
        <taxon>Bacteria</taxon>
        <taxon>Pseudomonadati</taxon>
        <taxon>Pseudomonadota</taxon>
        <taxon>Betaproteobacteria</taxon>
        <taxon>Burkholderiales</taxon>
        <taxon>Burkholderiaceae</taxon>
        <taxon>Cupriavidus</taxon>
    </lineage>
</organism>
<evidence type="ECO:0008006" key="3">
    <source>
        <dbReference type="Google" id="ProtNLM"/>
    </source>
</evidence>
<accession>A0ABT6AM65</accession>
<dbReference type="EMBL" id="JARJLM010000140">
    <property type="protein sequence ID" value="MDF3832871.1"/>
    <property type="molecule type" value="Genomic_DNA"/>
</dbReference>
<proteinExistence type="predicted"/>
<keyword evidence="2" id="KW-1185">Reference proteome</keyword>
<name>A0ABT6AM65_9BURK</name>
<comment type="caution">
    <text evidence="1">The sequence shown here is derived from an EMBL/GenBank/DDBJ whole genome shotgun (WGS) entry which is preliminary data.</text>
</comment>
<gene>
    <name evidence="1" type="ORF">P3W85_07915</name>
</gene>
<dbReference type="Proteomes" id="UP001216674">
    <property type="component" value="Unassembled WGS sequence"/>
</dbReference>
<evidence type="ECO:0000313" key="2">
    <source>
        <dbReference type="Proteomes" id="UP001216674"/>
    </source>
</evidence>
<sequence>MESLVGLLEKTEAGRAALGQRAGTLCRRSRALLIMVDGRTSVQDMVSRAGQLGLDASAVTQLLEDGLIKVAAGHMDATHRKPAGDAQLDSPAPADATRKRSLAAARMYLMDVMARTFGTADHPIRARLVEATDRAAVEAAFEEFLVVLGDMASPSLVAHIEGAFRELLPLG</sequence>
<protein>
    <recommendedName>
        <fullName evidence="3">MarR family transcriptional regulator</fullName>
    </recommendedName>
</protein>
<evidence type="ECO:0000313" key="1">
    <source>
        <dbReference type="EMBL" id="MDF3832871.1"/>
    </source>
</evidence>